<dbReference type="AlphaFoldDB" id="A0A0H3IYI8"/>
<evidence type="ECO:0000313" key="4">
    <source>
        <dbReference type="Proteomes" id="UP000030905"/>
    </source>
</evidence>
<protein>
    <submittedName>
        <fullName evidence="1">Uncharacterized protein</fullName>
    </submittedName>
</protein>
<evidence type="ECO:0000313" key="2">
    <source>
        <dbReference type="EMBL" id="KRU13419.1"/>
    </source>
</evidence>
<dbReference type="EMBL" id="CP009268">
    <property type="protein sequence ID" value="AJA50569.1"/>
    <property type="molecule type" value="Genomic_DNA"/>
</dbReference>
<gene>
    <name evidence="1" type="ORF">CLPA_c04810</name>
    <name evidence="2" type="ORF">CP6013_02667</name>
</gene>
<sequence>MKEIKCTSYYTDDKLDISEIIEELEVKEEFSCALNLCSINFITCYVNICGHMPTF</sequence>
<evidence type="ECO:0000313" key="3">
    <source>
        <dbReference type="Proteomes" id="UP000028042"/>
    </source>
</evidence>
<reference evidence="2" key="2">
    <citation type="submission" date="2015-10" db="EMBL/GenBank/DDBJ databases">
        <title>Improved Draft Genome Sequence of Clostridium pasteurianum Strain ATCC 6013 (DSM 525) Using a Hybrid Next-Generation Sequencing Approach.</title>
        <authorList>
            <person name="Pyne M.E."/>
            <person name="Utturkar S.M."/>
            <person name="Brown S.D."/>
            <person name="Moo-Young M."/>
            <person name="Chung D.A."/>
            <person name="Chou P.C."/>
        </authorList>
    </citation>
    <scope>NUCLEOTIDE SEQUENCE</scope>
    <source>
        <strain evidence="2">ATCC 6013</strain>
    </source>
</reference>
<dbReference type="Proteomes" id="UP000030905">
    <property type="component" value="Chromosome"/>
</dbReference>
<dbReference type="KEGG" id="cpae:CPAST_c04810"/>
<proteinExistence type="predicted"/>
<dbReference type="RefSeq" id="WP_155760349.1">
    <property type="nucleotide sequence ID" value="NZ_ANZB01000001.1"/>
</dbReference>
<reference evidence="1 4" key="1">
    <citation type="journal article" date="2015" name="Genome Announc.">
        <title>Complete Genome Sequence of the Nitrogen-Fixing and Solvent-Producing Clostridium pasteurianum DSM 525.</title>
        <authorList>
            <person name="Poehlein A."/>
            <person name="Grosse-Honebrink A."/>
            <person name="Zhang Y."/>
            <person name="Minton N.P."/>
            <person name="Daniel R."/>
        </authorList>
    </citation>
    <scope>NUCLEOTIDE SEQUENCE [LARGE SCALE GENOMIC DNA]</scope>
    <source>
        <strain evidence="1">DSM 525</strain>
        <strain evidence="4">DSM 525 / ATCC 6013</strain>
    </source>
</reference>
<evidence type="ECO:0000313" key="1">
    <source>
        <dbReference type="EMBL" id="AJA50569.1"/>
    </source>
</evidence>
<reference evidence="2 3" key="3">
    <citation type="journal article" name="Genome Announc.">
        <title>Improved Draft Genome Sequence of Clostridium pasteurianum Strain ATCC 6013 (DSM 525) Using a Hybrid Next-Generation Sequencing Approach.</title>
        <authorList>
            <person name="Pyne M.E."/>
            <person name="Utturkar S."/>
            <person name="Brown S.D."/>
            <person name="Moo-Young M."/>
            <person name="Chung D.A."/>
            <person name="Chou C.P."/>
        </authorList>
    </citation>
    <scope>NUCLEOTIDE SEQUENCE [LARGE SCALE GENOMIC DNA]</scope>
    <source>
        <strain evidence="2 3">ATCC 6013</strain>
    </source>
</reference>
<name>A0A0H3IYI8_CLOPA</name>
<accession>A0A0H3IYI8</accession>
<organism evidence="1 4">
    <name type="scientific">Clostridium pasteurianum DSM 525 = ATCC 6013</name>
    <dbReference type="NCBI Taxonomy" id="1262449"/>
    <lineage>
        <taxon>Bacteria</taxon>
        <taxon>Bacillati</taxon>
        <taxon>Bacillota</taxon>
        <taxon>Clostridia</taxon>
        <taxon>Eubacteriales</taxon>
        <taxon>Clostridiaceae</taxon>
        <taxon>Clostridium</taxon>
    </lineage>
</organism>
<dbReference type="KEGG" id="cpat:CLPA_c04810"/>
<dbReference type="GeneID" id="93076199"/>
<dbReference type="Proteomes" id="UP000028042">
    <property type="component" value="Unassembled WGS sequence"/>
</dbReference>
<dbReference type="EMBL" id="JPGY02000001">
    <property type="protein sequence ID" value="KRU13419.1"/>
    <property type="molecule type" value="Genomic_DNA"/>
</dbReference>
<dbReference type="PATRIC" id="fig|1262449.7.peg.467"/>
<keyword evidence="4" id="KW-1185">Reference proteome</keyword>